<feature type="compositionally biased region" description="Basic and acidic residues" evidence="1">
    <location>
        <begin position="126"/>
        <end position="138"/>
    </location>
</feature>
<feature type="region of interest" description="Disordered" evidence="1">
    <location>
        <begin position="113"/>
        <end position="138"/>
    </location>
</feature>
<gene>
    <name evidence="2" type="ORF">PRK78_003008</name>
</gene>
<name>A0AAF0DFA8_9EURO</name>
<dbReference type="EMBL" id="CP120628">
    <property type="protein sequence ID" value="WEW57541.1"/>
    <property type="molecule type" value="Genomic_DNA"/>
</dbReference>
<evidence type="ECO:0000256" key="1">
    <source>
        <dbReference type="SAM" id="MobiDB-lite"/>
    </source>
</evidence>
<dbReference type="Proteomes" id="UP001219355">
    <property type="component" value="Chromosome 2"/>
</dbReference>
<reference evidence="2" key="1">
    <citation type="submission" date="2023-03" db="EMBL/GenBank/DDBJ databases">
        <title>Emydomyces testavorans Genome Sequence.</title>
        <authorList>
            <person name="Hoyer L."/>
        </authorList>
    </citation>
    <scope>NUCLEOTIDE SEQUENCE</scope>
    <source>
        <strain evidence="2">16-2883</strain>
    </source>
</reference>
<organism evidence="2 3">
    <name type="scientific">Emydomyces testavorans</name>
    <dbReference type="NCBI Taxonomy" id="2070801"/>
    <lineage>
        <taxon>Eukaryota</taxon>
        <taxon>Fungi</taxon>
        <taxon>Dikarya</taxon>
        <taxon>Ascomycota</taxon>
        <taxon>Pezizomycotina</taxon>
        <taxon>Eurotiomycetes</taxon>
        <taxon>Eurotiomycetidae</taxon>
        <taxon>Onygenales</taxon>
        <taxon>Nannizziopsiaceae</taxon>
        <taxon>Emydomyces</taxon>
    </lineage>
</organism>
<evidence type="ECO:0000313" key="2">
    <source>
        <dbReference type="EMBL" id="WEW57541.1"/>
    </source>
</evidence>
<dbReference type="AlphaFoldDB" id="A0AAF0DFA8"/>
<sequence length="267" mass="29805">MPKKESPAEVFQEQTPYLSQPEVVGPYPLFRQIIFPAVPTSTTLPFQPVNGTTPGQRPHFQVWCLERPDIAELFNTDAYRSLLKPFSGHPDPFVNSRIQKWLDGIVPEGETGGLKAQTWNQSPPKIQRDGTHRGQKSESSWKRFFSLHPPAVKQSAVPCHGIPGQIVSSERTTLTGFQRNPLLPQRAQYLNKGPLKSPLKAPPDFGSNQNQISRRLASGFSEESQAMEASIANPAMNVQCQPLNPRGILKKSTQVKRCGYLKRKNTV</sequence>
<proteinExistence type="predicted"/>
<evidence type="ECO:0000313" key="3">
    <source>
        <dbReference type="Proteomes" id="UP001219355"/>
    </source>
</evidence>
<keyword evidence="3" id="KW-1185">Reference proteome</keyword>
<protein>
    <submittedName>
        <fullName evidence="2">Uncharacterized protein</fullName>
    </submittedName>
</protein>
<accession>A0AAF0DFA8</accession>